<evidence type="ECO:0000313" key="2">
    <source>
        <dbReference type="EMBL" id="OGM32384.1"/>
    </source>
</evidence>
<proteinExistence type="predicted"/>
<feature type="transmembrane region" description="Helical" evidence="1">
    <location>
        <begin position="12"/>
        <end position="33"/>
    </location>
</feature>
<protein>
    <submittedName>
        <fullName evidence="2">Uncharacterized protein</fullName>
    </submittedName>
</protein>
<accession>A0A1F7YYX1</accession>
<name>A0A1F7YYX1_9BACT</name>
<sequence>METRNKKIPSEGITFLIIISGVIILGIFTLFILQKLSVHNKFICSYLGGLWMKKDADQFHRCYTYEEFYR</sequence>
<dbReference type="AlphaFoldDB" id="A0A1F7YYX1"/>
<comment type="caution">
    <text evidence="2">The sequence shown here is derived from an EMBL/GenBank/DDBJ whole genome shotgun (WGS) entry which is preliminary data.</text>
</comment>
<keyword evidence="1" id="KW-0812">Transmembrane</keyword>
<dbReference type="Proteomes" id="UP000177169">
    <property type="component" value="Unassembled WGS sequence"/>
</dbReference>
<evidence type="ECO:0000313" key="3">
    <source>
        <dbReference type="Proteomes" id="UP000177169"/>
    </source>
</evidence>
<evidence type="ECO:0000256" key="1">
    <source>
        <dbReference type="SAM" id="Phobius"/>
    </source>
</evidence>
<keyword evidence="1" id="KW-1133">Transmembrane helix</keyword>
<dbReference type="STRING" id="1802505.A3D01_04335"/>
<keyword evidence="1" id="KW-0472">Membrane</keyword>
<gene>
    <name evidence="2" type="ORF">A3D01_04335</name>
</gene>
<reference evidence="2 3" key="1">
    <citation type="journal article" date="2016" name="Nat. Commun.">
        <title>Thousands of microbial genomes shed light on interconnected biogeochemical processes in an aquifer system.</title>
        <authorList>
            <person name="Anantharaman K."/>
            <person name="Brown C.T."/>
            <person name="Hug L.A."/>
            <person name="Sharon I."/>
            <person name="Castelle C.J."/>
            <person name="Probst A.J."/>
            <person name="Thomas B.C."/>
            <person name="Singh A."/>
            <person name="Wilkins M.J."/>
            <person name="Karaoz U."/>
            <person name="Brodie E.L."/>
            <person name="Williams K.H."/>
            <person name="Hubbard S.S."/>
            <person name="Banfield J.F."/>
        </authorList>
    </citation>
    <scope>NUCLEOTIDE SEQUENCE [LARGE SCALE GENOMIC DNA]</scope>
</reference>
<dbReference type="EMBL" id="MGGR01000032">
    <property type="protein sequence ID" value="OGM32384.1"/>
    <property type="molecule type" value="Genomic_DNA"/>
</dbReference>
<organism evidence="2 3">
    <name type="scientific">Candidatus Woesebacteria bacterium RIFCSPHIGHO2_02_FULL_39_13</name>
    <dbReference type="NCBI Taxonomy" id="1802505"/>
    <lineage>
        <taxon>Bacteria</taxon>
        <taxon>Candidatus Woeseibacteriota</taxon>
    </lineage>
</organism>